<keyword evidence="2" id="KW-0812">Transmembrane</keyword>
<dbReference type="RefSeq" id="WP_119119636.1">
    <property type="nucleotide sequence ID" value="NZ_QXIT01000144.1"/>
</dbReference>
<comment type="caution">
    <text evidence="3">The sequence shown here is derived from an EMBL/GenBank/DDBJ whole genome shotgun (WGS) entry which is preliminary data.</text>
</comment>
<evidence type="ECO:0000256" key="1">
    <source>
        <dbReference type="SAM" id="MobiDB-lite"/>
    </source>
</evidence>
<dbReference type="Proteomes" id="UP000266260">
    <property type="component" value="Unassembled WGS sequence"/>
</dbReference>
<dbReference type="EMBL" id="QXIT01000144">
    <property type="protein sequence ID" value="RIE06896.1"/>
    <property type="molecule type" value="Genomic_DNA"/>
</dbReference>
<reference evidence="5 6" key="1">
    <citation type="submission" date="2018-09" db="EMBL/GenBank/DDBJ databases">
        <title>Discovery and Ecogenomic Context for Candidatus Cryosericales, a Global Caldiserica Order Active in Thawing Permafrost.</title>
        <authorList>
            <person name="Martinez M.A."/>
            <person name="Woodcroft B.J."/>
            <person name="Ignacio Espinoza J.C."/>
            <person name="Zayed A."/>
            <person name="Singleton C.M."/>
            <person name="Boyd J."/>
            <person name="Li Y.-F."/>
            <person name="Purvine S."/>
            <person name="Maughan H."/>
            <person name="Hodgkins S.B."/>
            <person name="Anderson D."/>
            <person name="Sederholm M."/>
            <person name="Temperton B."/>
            <person name="Saleska S.R."/>
            <person name="Tyson G.W."/>
            <person name="Rich V.I."/>
        </authorList>
    </citation>
    <scope>NUCLEOTIDE SEQUENCE [LARGE SCALE GENOMIC DNA]</scope>
    <source>
        <strain evidence="4 6">SMC5</strain>
        <strain evidence="3 5">SMC6</strain>
    </source>
</reference>
<name>A0A398CU24_9BACT</name>
<keyword evidence="2" id="KW-0472">Membrane</keyword>
<feature type="region of interest" description="Disordered" evidence="1">
    <location>
        <begin position="1"/>
        <end position="28"/>
    </location>
</feature>
<evidence type="ECO:0000313" key="4">
    <source>
        <dbReference type="EMBL" id="RIE12547.1"/>
    </source>
</evidence>
<feature type="transmembrane region" description="Helical" evidence="2">
    <location>
        <begin position="35"/>
        <end position="56"/>
    </location>
</feature>
<gene>
    <name evidence="4" type="ORF">SMC5_03640</name>
    <name evidence="3" type="ORF">SMC6_08165</name>
</gene>
<accession>A0A398CU24</accession>
<evidence type="ECO:0000313" key="3">
    <source>
        <dbReference type="EMBL" id="RIE06896.1"/>
    </source>
</evidence>
<feature type="transmembrane region" description="Helical" evidence="2">
    <location>
        <begin position="112"/>
        <end position="134"/>
    </location>
</feature>
<dbReference type="Proteomes" id="UP000266489">
    <property type="component" value="Unassembled WGS sequence"/>
</dbReference>
<evidence type="ECO:0000313" key="6">
    <source>
        <dbReference type="Proteomes" id="UP000266489"/>
    </source>
</evidence>
<keyword evidence="2" id="KW-1133">Transmembrane helix</keyword>
<keyword evidence="5" id="KW-1185">Reference proteome</keyword>
<dbReference type="EMBL" id="QXIU01000091">
    <property type="protein sequence ID" value="RIE12547.1"/>
    <property type="molecule type" value="Genomic_DNA"/>
</dbReference>
<protein>
    <submittedName>
        <fullName evidence="3">Uncharacterized protein</fullName>
    </submittedName>
</protein>
<sequence>MSDQEDPMRTTLKPVHPWTTPDEQKSPKLSSRRGTLWLIVLVPWIAAHVLLFRSLYREQTVTTADASSHIPMGLPFPFLYQDQAWYYADKVPMRTHFLSPYDFVTHMIWPNYFLDLALVWGSLLLITWLILWVIRKVRRA</sequence>
<accession>A0A398DKA2</accession>
<evidence type="ECO:0000256" key="2">
    <source>
        <dbReference type="SAM" id="Phobius"/>
    </source>
</evidence>
<proteinExistence type="predicted"/>
<evidence type="ECO:0000313" key="5">
    <source>
        <dbReference type="Proteomes" id="UP000266260"/>
    </source>
</evidence>
<dbReference type="AlphaFoldDB" id="A0A398CU24"/>
<dbReference type="OrthoDB" id="9915283at2"/>
<organism evidence="3 5">
    <name type="scientific">Candidatus Cryosericum odellii</name>
    <dbReference type="NCBI Taxonomy" id="2290917"/>
    <lineage>
        <taxon>Bacteria</taxon>
        <taxon>Pseudomonadati</taxon>
        <taxon>Caldisericota/Cryosericota group</taxon>
        <taxon>Candidatus Cryosericota</taxon>
        <taxon>Candidatus Cryosericia</taxon>
        <taxon>Candidatus Cryosericales</taxon>
        <taxon>Candidatus Cryosericaceae</taxon>
        <taxon>Candidatus Cryosericum</taxon>
    </lineage>
</organism>